<organism evidence="1 2">
    <name type="scientific">Dongia soli</name>
    <dbReference type="NCBI Taxonomy" id="600628"/>
    <lineage>
        <taxon>Bacteria</taxon>
        <taxon>Pseudomonadati</taxon>
        <taxon>Pseudomonadota</taxon>
        <taxon>Alphaproteobacteria</taxon>
        <taxon>Rhodospirillales</taxon>
        <taxon>Dongiaceae</taxon>
        <taxon>Dongia</taxon>
    </lineage>
</organism>
<dbReference type="RefSeq" id="WP_320509077.1">
    <property type="nucleotide sequence ID" value="NZ_JAXCLW010000003.1"/>
</dbReference>
<comment type="caution">
    <text evidence="1">The sequence shown here is derived from an EMBL/GenBank/DDBJ whole genome shotgun (WGS) entry which is preliminary data.</text>
</comment>
<dbReference type="Proteomes" id="UP001279642">
    <property type="component" value="Unassembled WGS sequence"/>
</dbReference>
<evidence type="ECO:0000313" key="1">
    <source>
        <dbReference type="EMBL" id="MDY0884017.1"/>
    </source>
</evidence>
<reference evidence="1 2" key="1">
    <citation type="journal article" date="2016" name="Antonie Van Leeuwenhoek">
        <title>Dongia soli sp. nov., isolated from soil from Dokdo, Korea.</title>
        <authorList>
            <person name="Kim D.U."/>
            <person name="Lee H."/>
            <person name="Kim H."/>
            <person name="Kim S.G."/>
            <person name="Ka J.O."/>
        </authorList>
    </citation>
    <scope>NUCLEOTIDE SEQUENCE [LARGE SCALE GENOMIC DNA]</scope>
    <source>
        <strain evidence="1 2">D78</strain>
    </source>
</reference>
<evidence type="ECO:0000313" key="2">
    <source>
        <dbReference type="Proteomes" id="UP001279642"/>
    </source>
</evidence>
<proteinExistence type="predicted"/>
<keyword evidence="2" id="KW-1185">Reference proteome</keyword>
<sequence length="104" mass="11575">MGDPTDDPASPVCYLPEVEDGYAGYLTKPEVAALLRRWRRLATSTEIAEQLAALSALETAADEGASDDINRDDAGQLRREILSVLPRIRDDELHRRLRDLASRL</sequence>
<dbReference type="EMBL" id="JAXCLW010000003">
    <property type="protein sequence ID" value="MDY0884017.1"/>
    <property type="molecule type" value="Genomic_DNA"/>
</dbReference>
<protein>
    <submittedName>
        <fullName evidence="1">Uncharacterized protein</fullName>
    </submittedName>
</protein>
<name>A0ABU5EDM8_9PROT</name>
<accession>A0ABU5EDM8</accession>
<gene>
    <name evidence="1" type="ORF">SMD27_14290</name>
</gene>